<feature type="chain" id="PRO_5040293587" description="NodB homology domain-containing protein" evidence="1">
    <location>
        <begin position="29"/>
        <end position="474"/>
    </location>
</feature>
<sequence length="474" mass="51016">MRSSGFSLTAAAASALLCLGLASTTAEAATCDPAACVHPACVCPSLTPPKNMDPKTVPQFFTLTFDDAIQAQTVPVAESLMKSHTNPNGCPIKATWFAQTIYSDYSLIQQWYANGNEVADHTMNHIGTPPAEEIIGNLKAINAFSGIPFAKMNGFRAPFFNYSEVTFEILGQEKFLYDSSTGATPSNAYWPYTLDYGLANDCWTGICNKDIKIPGLWEVPMHAIMDSDLLDATAHSMDVQLEISSSIVADVLRKNFDRHYTGNRAPFGIFLHPVHVGNATQLYNDLFSYARSFPDVWFVTNQQLLEWMKNPVPASQMADQPYMKCTLPAVGKEICNGLDDTNSGTVDKGVLETCNFVAGPWSTCYGCPKASPTVEDPVPERVVPAGPTGARTPVPSTCAMEWWDPITAQCLCSTSNCTFTDTALTTSNTTNSSISGPSNGNTIHSSASNNKISKAAWTGFGLIAAVAAGLAQML</sequence>
<dbReference type="GO" id="GO:0016810">
    <property type="term" value="F:hydrolase activity, acting on carbon-nitrogen (but not peptide) bonds"/>
    <property type="evidence" value="ECO:0007669"/>
    <property type="project" value="InterPro"/>
</dbReference>
<dbReference type="PANTHER" id="PTHR45985">
    <property type="match status" value="1"/>
</dbReference>
<dbReference type="InterPro" id="IPR002509">
    <property type="entry name" value="NODB_dom"/>
</dbReference>
<dbReference type="PANTHER" id="PTHR45985:SF3">
    <property type="entry name" value="CHITIN DEACETYLASE-LIKE 4"/>
    <property type="match status" value="1"/>
</dbReference>
<dbReference type="InterPro" id="IPR011330">
    <property type="entry name" value="Glyco_hydro/deAcase_b/a-brl"/>
</dbReference>
<dbReference type="Gene3D" id="3.20.20.370">
    <property type="entry name" value="Glycoside hydrolase/deacetylase"/>
    <property type="match status" value="1"/>
</dbReference>
<feature type="domain" description="NodB homology" evidence="2">
    <location>
        <begin position="58"/>
        <end position="166"/>
    </location>
</feature>
<evidence type="ECO:0000313" key="3">
    <source>
        <dbReference type="EMBL" id="KAG0015867.1"/>
    </source>
</evidence>
<comment type="caution">
    <text evidence="3">The sequence shown here is derived from an EMBL/GenBank/DDBJ whole genome shotgun (WGS) entry which is preliminary data.</text>
</comment>
<dbReference type="Proteomes" id="UP000703661">
    <property type="component" value="Unassembled WGS sequence"/>
</dbReference>
<evidence type="ECO:0000313" key="4">
    <source>
        <dbReference type="Proteomes" id="UP000703661"/>
    </source>
</evidence>
<organism evidence="3 4">
    <name type="scientific">Entomortierella chlamydospora</name>
    <dbReference type="NCBI Taxonomy" id="101097"/>
    <lineage>
        <taxon>Eukaryota</taxon>
        <taxon>Fungi</taxon>
        <taxon>Fungi incertae sedis</taxon>
        <taxon>Mucoromycota</taxon>
        <taxon>Mortierellomycotina</taxon>
        <taxon>Mortierellomycetes</taxon>
        <taxon>Mortierellales</taxon>
        <taxon>Mortierellaceae</taxon>
        <taxon>Entomortierella</taxon>
    </lineage>
</organism>
<dbReference type="GO" id="GO:0005975">
    <property type="term" value="P:carbohydrate metabolic process"/>
    <property type="evidence" value="ECO:0007669"/>
    <property type="project" value="InterPro"/>
</dbReference>
<evidence type="ECO:0000256" key="1">
    <source>
        <dbReference type="SAM" id="SignalP"/>
    </source>
</evidence>
<keyword evidence="1" id="KW-0732">Signal</keyword>
<name>A0A9P6MWU4_9FUNG</name>
<reference evidence="3" key="1">
    <citation type="journal article" date="2020" name="Fungal Divers.">
        <title>Resolving the Mortierellaceae phylogeny through synthesis of multi-gene phylogenetics and phylogenomics.</title>
        <authorList>
            <person name="Vandepol N."/>
            <person name="Liber J."/>
            <person name="Desiro A."/>
            <person name="Na H."/>
            <person name="Kennedy M."/>
            <person name="Barry K."/>
            <person name="Grigoriev I.V."/>
            <person name="Miller A.N."/>
            <person name="O'Donnell K."/>
            <person name="Stajich J.E."/>
            <person name="Bonito G."/>
        </authorList>
    </citation>
    <scope>NUCLEOTIDE SEQUENCE</scope>
    <source>
        <strain evidence="3">NRRL 2769</strain>
    </source>
</reference>
<protein>
    <recommendedName>
        <fullName evidence="2">NodB homology domain-containing protein</fullName>
    </recommendedName>
</protein>
<gene>
    <name evidence="3" type="ORF">BGZ80_009575</name>
</gene>
<accession>A0A9P6MWU4</accession>
<dbReference type="CDD" id="cd10919">
    <property type="entry name" value="CE4_CDA_like"/>
    <property type="match status" value="1"/>
</dbReference>
<dbReference type="EMBL" id="JAAAID010000587">
    <property type="protein sequence ID" value="KAG0015867.1"/>
    <property type="molecule type" value="Genomic_DNA"/>
</dbReference>
<keyword evidence="4" id="KW-1185">Reference proteome</keyword>
<dbReference type="InterPro" id="IPR052740">
    <property type="entry name" value="CE4"/>
</dbReference>
<dbReference type="AlphaFoldDB" id="A0A9P6MWU4"/>
<dbReference type="OrthoDB" id="504708at2759"/>
<feature type="signal peptide" evidence="1">
    <location>
        <begin position="1"/>
        <end position="28"/>
    </location>
</feature>
<dbReference type="SUPFAM" id="SSF88713">
    <property type="entry name" value="Glycoside hydrolase/deacetylase"/>
    <property type="match status" value="1"/>
</dbReference>
<evidence type="ECO:0000259" key="2">
    <source>
        <dbReference type="Pfam" id="PF01522"/>
    </source>
</evidence>
<dbReference type="Pfam" id="PF01522">
    <property type="entry name" value="Polysacc_deac_1"/>
    <property type="match status" value="1"/>
</dbReference>
<proteinExistence type="predicted"/>